<protein>
    <recommendedName>
        <fullName evidence="2">FecR protein domain-containing protein</fullName>
    </recommendedName>
</protein>
<dbReference type="Proteomes" id="UP000033200">
    <property type="component" value="Plasmid STP1"/>
</dbReference>
<reference evidence="3 4" key="1">
    <citation type="submission" date="2014-09" db="EMBL/GenBank/DDBJ databases">
        <title>Using Illumina technology Improving SMRT sequencing Genome Assembly by RASTools.</title>
        <authorList>
            <person name="Zhou Y."/>
            <person name="Ma T."/>
            <person name="Liu T."/>
        </authorList>
    </citation>
    <scope>NUCLEOTIDE SEQUENCE [LARGE SCALE GENOMIC DNA]</scope>
    <source>
        <strain evidence="3 4">ATCC 55669</strain>
        <plasmid evidence="4">Plasmid STP1</plasmid>
    </source>
</reference>
<geneLocation type="plasmid" evidence="3 4">
    <name>STP1</name>
</geneLocation>
<dbReference type="InterPro" id="IPR006860">
    <property type="entry name" value="FecR"/>
</dbReference>
<evidence type="ECO:0000313" key="4">
    <source>
        <dbReference type="Proteomes" id="UP000033200"/>
    </source>
</evidence>
<feature type="transmembrane region" description="Helical" evidence="1">
    <location>
        <begin position="73"/>
        <end position="91"/>
    </location>
</feature>
<dbReference type="AlphaFoldDB" id="A0A097ELL5"/>
<accession>A0A097ELL5</accession>
<keyword evidence="4" id="KW-1185">Reference proteome</keyword>
<evidence type="ECO:0000256" key="1">
    <source>
        <dbReference type="SAM" id="Phobius"/>
    </source>
</evidence>
<dbReference type="PANTHER" id="PTHR30273">
    <property type="entry name" value="PERIPLASMIC SIGNAL SENSOR AND SIGMA FACTOR ACTIVATOR FECR-RELATED"/>
    <property type="match status" value="1"/>
</dbReference>
<dbReference type="InterPro" id="IPR012373">
    <property type="entry name" value="Ferrdict_sens_TM"/>
</dbReference>
<dbReference type="PANTHER" id="PTHR30273:SF2">
    <property type="entry name" value="PROTEIN FECR"/>
    <property type="match status" value="1"/>
</dbReference>
<keyword evidence="1" id="KW-0472">Membrane</keyword>
<feature type="domain" description="FecR protein" evidence="2">
    <location>
        <begin position="99"/>
        <end position="189"/>
    </location>
</feature>
<dbReference type="KEGG" id="stax:MC45_17835"/>
<dbReference type="PIRSF" id="PIRSF018266">
    <property type="entry name" value="FecR"/>
    <property type="match status" value="1"/>
</dbReference>
<dbReference type="HOGENOM" id="CLU_050192_0_2_5"/>
<dbReference type="eggNOG" id="COG3712">
    <property type="taxonomic scope" value="Bacteria"/>
</dbReference>
<evidence type="ECO:0000313" key="3">
    <source>
        <dbReference type="EMBL" id="AIT08462.1"/>
    </source>
</evidence>
<keyword evidence="1" id="KW-0812">Transmembrane</keyword>
<sequence>MDWALRMAEPDADWDAFTHWLEADAGHAELYDRAVAALAAATESVARTVPTPPPAANDPEPVIAEPVQRPARGIWLAVAVVLVGLFGFGFWREQDRSYTIATMAGERRSIALAEGSSIELAGGSRVRLDRARPRRATVEAGEALFRVRHDAGAPFHVDVGGLALTDLGTVFDVRVLGARKQVAVGEGAVMVDPKGAALRLDPGQGVVADGDTLRRTRTDVADVGAWRDGRLAYDGATMAEVAEDLSRQLGWRITAAPAVATRIFNGTLETHAFRNDPTLLAALLDVSVRRNGDGWTLDLPR</sequence>
<gene>
    <name evidence="3" type="ORF">MC45_17835</name>
</gene>
<organism evidence="3 4">
    <name type="scientific">Sphingomonas taxi</name>
    <dbReference type="NCBI Taxonomy" id="1549858"/>
    <lineage>
        <taxon>Bacteria</taxon>
        <taxon>Pseudomonadati</taxon>
        <taxon>Pseudomonadota</taxon>
        <taxon>Alphaproteobacteria</taxon>
        <taxon>Sphingomonadales</taxon>
        <taxon>Sphingomonadaceae</taxon>
        <taxon>Sphingomonas</taxon>
    </lineage>
</organism>
<dbReference type="EMBL" id="CP009572">
    <property type="protein sequence ID" value="AIT08462.1"/>
    <property type="molecule type" value="Genomic_DNA"/>
</dbReference>
<dbReference type="GO" id="GO:0016989">
    <property type="term" value="F:sigma factor antagonist activity"/>
    <property type="evidence" value="ECO:0007669"/>
    <property type="project" value="TreeGrafter"/>
</dbReference>
<proteinExistence type="predicted"/>
<name>A0A097ELL5_9SPHN</name>
<keyword evidence="3" id="KW-0614">Plasmid</keyword>
<keyword evidence="1" id="KW-1133">Transmembrane helix</keyword>
<evidence type="ECO:0000259" key="2">
    <source>
        <dbReference type="Pfam" id="PF04773"/>
    </source>
</evidence>
<dbReference type="Gene3D" id="2.60.120.1440">
    <property type="match status" value="1"/>
</dbReference>
<dbReference type="Pfam" id="PF04773">
    <property type="entry name" value="FecR"/>
    <property type="match status" value="1"/>
</dbReference>